<keyword evidence="2" id="KW-1185">Reference proteome</keyword>
<name>A0A811VAI9_CERCA</name>
<protein>
    <submittedName>
        <fullName evidence="1">(Mediterranean fruit fly) hypothetical protein</fullName>
    </submittedName>
</protein>
<proteinExistence type="predicted"/>
<reference evidence="1" key="1">
    <citation type="submission" date="2020-11" db="EMBL/GenBank/DDBJ databases">
        <authorList>
            <person name="Whitehead M."/>
        </authorList>
    </citation>
    <scope>NUCLEOTIDE SEQUENCE</scope>
    <source>
        <strain evidence="1">EGII</strain>
    </source>
</reference>
<evidence type="ECO:0000313" key="1">
    <source>
        <dbReference type="EMBL" id="CAD7012885.1"/>
    </source>
</evidence>
<dbReference type="Proteomes" id="UP000606786">
    <property type="component" value="Unassembled WGS sequence"/>
</dbReference>
<comment type="caution">
    <text evidence="1">The sequence shown here is derived from an EMBL/GenBank/DDBJ whole genome shotgun (WGS) entry which is preliminary data.</text>
</comment>
<accession>A0A811VAI9</accession>
<sequence>MIFNLVYRRRQEVDTIFLILNHRRQCIVAAVQFKFSVDSDNGKRKRQKMRNLDAQPTLNVRATNKLE</sequence>
<gene>
    <name evidence="1" type="ORF">CCAP1982_LOCUS20984</name>
</gene>
<dbReference type="EMBL" id="CAJHJT010000056">
    <property type="protein sequence ID" value="CAD7012885.1"/>
    <property type="molecule type" value="Genomic_DNA"/>
</dbReference>
<dbReference type="AlphaFoldDB" id="A0A811VAI9"/>
<evidence type="ECO:0000313" key="2">
    <source>
        <dbReference type="Proteomes" id="UP000606786"/>
    </source>
</evidence>
<organism evidence="1 2">
    <name type="scientific">Ceratitis capitata</name>
    <name type="common">Mediterranean fruit fly</name>
    <name type="synonym">Tephritis capitata</name>
    <dbReference type="NCBI Taxonomy" id="7213"/>
    <lineage>
        <taxon>Eukaryota</taxon>
        <taxon>Metazoa</taxon>
        <taxon>Ecdysozoa</taxon>
        <taxon>Arthropoda</taxon>
        <taxon>Hexapoda</taxon>
        <taxon>Insecta</taxon>
        <taxon>Pterygota</taxon>
        <taxon>Neoptera</taxon>
        <taxon>Endopterygota</taxon>
        <taxon>Diptera</taxon>
        <taxon>Brachycera</taxon>
        <taxon>Muscomorpha</taxon>
        <taxon>Tephritoidea</taxon>
        <taxon>Tephritidae</taxon>
        <taxon>Ceratitis</taxon>
        <taxon>Ceratitis</taxon>
    </lineage>
</organism>